<feature type="coiled-coil region" evidence="1">
    <location>
        <begin position="319"/>
        <end position="390"/>
    </location>
</feature>
<dbReference type="InterPro" id="IPR018760">
    <property type="entry name" value="DUF2326"/>
</dbReference>
<keyword evidence="1" id="KW-0175">Coiled coil</keyword>
<keyword evidence="5" id="KW-1185">Reference proteome</keyword>
<evidence type="ECO:0000259" key="3">
    <source>
        <dbReference type="Pfam" id="PF20275"/>
    </source>
</evidence>
<evidence type="ECO:0000313" key="4">
    <source>
        <dbReference type="EMBL" id="MFC3494427.1"/>
    </source>
</evidence>
<evidence type="ECO:0000256" key="1">
    <source>
        <dbReference type="SAM" id="Coils"/>
    </source>
</evidence>
<gene>
    <name evidence="4" type="ORF">ACFO8M_18230</name>
</gene>
<dbReference type="Pfam" id="PF20275">
    <property type="entry name" value="CTD10"/>
    <property type="match status" value="1"/>
</dbReference>
<dbReference type="Pfam" id="PF10088">
    <property type="entry name" value="DUF2326"/>
    <property type="match status" value="1"/>
</dbReference>
<feature type="coiled-coil region" evidence="1">
    <location>
        <begin position="223"/>
        <end position="266"/>
    </location>
</feature>
<accession>A0ABV7Q0R7</accession>
<feature type="domain" description="DUF2326" evidence="2">
    <location>
        <begin position="438"/>
        <end position="573"/>
    </location>
</feature>
<evidence type="ECO:0000259" key="2">
    <source>
        <dbReference type="Pfam" id="PF10088"/>
    </source>
</evidence>
<proteinExistence type="predicted"/>
<evidence type="ECO:0000313" key="5">
    <source>
        <dbReference type="Proteomes" id="UP001595712"/>
    </source>
</evidence>
<sequence length="574" mass="65603">MLRRLSADYPGFKEFRFRSGMNIIVAERTQHSSSSDSRNGSGKTSLIEVLHFLLGANAGKHLCSREVFLPRTFSLELDWPILGGTLEVNRQGGAKRVQTSPPLEGRAFDGVMSLGDWKTEVQRNLYPQSTEVEGLSARFLLGYTIRRERDGGFQAPLEFSTKAIKKTVFSTHLAYLLGLDARLIDQYRALAEKQSSVTGLKQALKGLDLGEVVGDQAEIDGKVRLLMHDMEQLQEQIDRFQVIPEFERLKTRADELTTEIDHLARADEIDKRNEADIRDSLEREHIPSDDYLSTAFQELGIALPREVKRRYDEVEQFHRVVAENRQRFLREELQETRRRIDQRRRERKEKDDERSLILQRLNQGGALQGLQMLQHSIASKEAQLRSLREQTDLLDRIQNIQDEVRLQLLELKSRVHEDLRERDSYRSEASNLFTDYARRIYSRTREAYLTINEGEKNLDIRPHIANQESNGIGNMRVLCFDLVCAVMAHRGGRGPDFLVHDGRIFDGVDERQVASGLQLAAEVAQAEGLQYIVPINSDVLAKGRDCGFDPDPYLLHPPLTDADETGGLFGFKFD</sequence>
<dbReference type="RefSeq" id="WP_387978171.1">
    <property type="nucleotide sequence ID" value="NZ_JBHRWO010000018.1"/>
</dbReference>
<protein>
    <submittedName>
        <fullName evidence="4">ABC-three component system protein</fullName>
    </submittedName>
</protein>
<dbReference type="EMBL" id="JBHRWO010000018">
    <property type="protein sequence ID" value="MFC3494427.1"/>
    <property type="molecule type" value="Genomic_DNA"/>
</dbReference>
<name>A0ABV7Q0R7_9ACTN</name>
<dbReference type="Proteomes" id="UP001595712">
    <property type="component" value="Unassembled WGS sequence"/>
</dbReference>
<organism evidence="4 5">
    <name type="scientific">Glycomyces rhizosphaerae</name>
    <dbReference type="NCBI Taxonomy" id="2054422"/>
    <lineage>
        <taxon>Bacteria</taxon>
        <taxon>Bacillati</taxon>
        <taxon>Actinomycetota</taxon>
        <taxon>Actinomycetes</taxon>
        <taxon>Glycomycetales</taxon>
        <taxon>Glycomycetaceae</taxon>
        <taxon>Glycomyces</taxon>
    </lineage>
</organism>
<dbReference type="Gene3D" id="3.40.50.300">
    <property type="entry name" value="P-loop containing nucleotide triphosphate hydrolases"/>
    <property type="match status" value="1"/>
</dbReference>
<dbReference type="InterPro" id="IPR027417">
    <property type="entry name" value="P-loop_NTPase"/>
</dbReference>
<dbReference type="InterPro" id="IPR046919">
    <property type="entry name" value="ABC-3C_CTD10"/>
</dbReference>
<reference evidence="5" key="1">
    <citation type="journal article" date="2019" name="Int. J. Syst. Evol. Microbiol.">
        <title>The Global Catalogue of Microorganisms (GCM) 10K type strain sequencing project: providing services to taxonomists for standard genome sequencing and annotation.</title>
        <authorList>
            <consortium name="The Broad Institute Genomics Platform"/>
            <consortium name="The Broad Institute Genome Sequencing Center for Infectious Disease"/>
            <person name="Wu L."/>
            <person name="Ma J."/>
        </authorList>
    </citation>
    <scope>NUCLEOTIDE SEQUENCE [LARGE SCALE GENOMIC DNA]</scope>
    <source>
        <strain evidence="5">CGMCC 4.7396</strain>
    </source>
</reference>
<feature type="domain" description="ABC-three component systems C-terminal" evidence="3">
    <location>
        <begin position="274"/>
        <end position="385"/>
    </location>
</feature>
<comment type="caution">
    <text evidence="4">The sequence shown here is derived from an EMBL/GenBank/DDBJ whole genome shotgun (WGS) entry which is preliminary data.</text>
</comment>